<keyword evidence="1" id="KW-0812">Transmembrane</keyword>
<dbReference type="AlphaFoldDB" id="A0A2K5AP50"/>
<keyword evidence="3" id="KW-1185">Reference proteome</keyword>
<sequence length="182" mass="20439">MGTRTNIIVAGVAISVAAYLILSFFTSTGIFEKKMGVYHAEIDMSIEEISRWADIIVIGRVGDRVGVQSHDDGKIYKVVGELTLDIEQELTGNYNDKVIVLKTVGDGEKVINMNVSLKKGERVLLFLNYITTDQQWKGEEGYLVCCTQQKFSIDENNIAYNPKYGSYKLDELIEMIKRARSA</sequence>
<reference evidence="3" key="1">
    <citation type="submission" date="2018-01" db="EMBL/GenBank/DDBJ databases">
        <authorList>
            <person name="Kerou L M."/>
        </authorList>
    </citation>
    <scope>NUCLEOTIDE SEQUENCE [LARGE SCALE GENOMIC DNA]</scope>
    <source>
        <strain evidence="3">SCU2</strain>
    </source>
</reference>
<dbReference type="RefSeq" id="WP_103287761.1">
    <property type="nucleotide sequence ID" value="NZ_LT981265.1"/>
</dbReference>
<keyword evidence="1" id="KW-0472">Membrane</keyword>
<organism evidence="2 3">
    <name type="scientific">Candidatus Nitrosocaldus cavascurensis</name>
    <dbReference type="NCBI Taxonomy" id="2058097"/>
    <lineage>
        <taxon>Archaea</taxon>
        <taxon>Nitrososphaerota</taxon>
        <taxon>Nitrososphaeria</taxon>
        <taxon>Candidatus Nitrosocaldales</taxon>
        <taxon>Candidatus Nitrosocaldaceae</taxon>
        <taxon>Candidatus Nitrosocaldus</taxon>
    </lineage>
</organism>
<evidence type="ECO:0000256" key="1">
    <source>
        <dbReference type="SAM" id="Phobius"/>
    </source>
</evidence>
<dbReference type="GeneID" id="41594313"/>
<feature type="transmembrane region" description="Helical" evidence="1">
    <location>
        <begin position="6"/>
        <end position="25"/>
    </location>
</feature>
<evidence type="ECO:0000313" key="3">
    <source>
        <dbReference type="Proteomes" id="UP000236248"/>
    </source>
</evidence>
<proteinExistence type="predicted"/>
<gene>
    <name evidence="2" type="ORF">NCAV_0212</name>
</gene>
<dbReference type="EMBL" id="LT981265">
    <property type="protein sequence ID" value="SPC33410.1"/>
    <property type="molecule type" value="Genomic_DNA"/>
</dbReference>
<dbReference type="Proteomes" id="UP000236248">
    <property type="component" value="Chromosome NCAV"/>
</dbReference>
<keyword evidence="1" id="KW-1133">Transmembrane helix</keyword>
<dbReference type="KEGG" id="ncv:NCAV_0212"/>
<name>A0A2K5AP50_9ARCH</name>
<protein>
    <submittedName>
        <fullName evidence="2">Uncharacterized protein</fullName>
    </submittedName>
</protein>
<evidence type="ECO:0000313" key="2">
    <source>
        <dbReference type="EMBL" id="SPC33410.1"/>
    </source>
</evidence>
<accession>A0A2K5AP50</accession>